<evidence type="ECO:0000313" key="1">
    <source>
        <dbReference type="EMBL" id="GLS13335.1"/>
    </source>
</evidence>
<proteinExistence type="predicted"/>
<dbReference type="EMBL" id="BSPB01000004">
    <property type="protein sequence ID" value="GLS13335.1"/>
    <property type="molecule type" value="Genomic_DNA"/>
</dbReference>
<comment type="caution">
    <text evidence="1">The sequence shown here is derived from an EMBL/GenBank/DDBJ whole genome shotgun (WGS) entry which is preliminary data.</text>
</comment>
<accession>A0ABQ6C0E9</accession>
<gene>
    <name evidence="1" type="ORF">GCM10007935_07640</name>
</gene>
<reference evidence="2" key="1">
    <citation type="journal article" date="2019" name="Int. J. Syst. Evol. Microbiol.">
        <title>The Global Catalogue of Microorganisms (GCM) 10K type strain sequencing project: providing services to taxonomists for standard genome sequencing and annotation.</title>
        <authorList>
            <consortium name="The Broad Institute Genomics Platform"/>
            <consortium name="The Broad Institute Genome Sequencing Center for Infectious Disease"/>
            <person name="Wu L."/>
            <person name="Ma J."/>
        </authorList>
    </citation>
    <scope>NUCLEOTIDE SEQUENCE [LARGE SCALE GENOMIC DNA]</scope>
    <source>
        <strain evidence="2">NBRC 109341</strain>
    </source>
</reference>
<organism evidence="1 2">
    <name type="scientific">Hydrogenophaga electricum</name>
    <dbReference type="NCBI Taxonomy" id="1230953"/>
    <lineage>
        <taxon>Bacteria</taxon>
        <taxon>Pseudomonadati</taxon>
        <taxon>Pseudomonadota</taxon>
        <taxon>Betaproteobacteria</taxon>
        <taxon>Burkholderiales</taxon>
        <taxon>Comamonadaceae</taxon>
        <taxon>Hydrogenophaga</taxon>
    </lineage>
</organism>
<evidence type="ECO:0000313" key="2">
    <source>
        <dbReference type="Proteomes" id="UP001156903"/>
    </source>
</evidence>
<dbReference type="RefSeq" id="WP_284306763.1">
    <property type="nucleotide sequence ID" value="NZ_BSPB01000004.1"/>
</dbReference>
<dbReference type="Proteomes" id="UP001156903">
    <property type="component" value="Unassembled WGS sequence"/>
</dbReference>
<dbReference type="InterPro" id="IPR008318">
    <property type="entry name" value="UCP030820"/>
</dbReference>
<sequence length="132" mass="14711">MSAPQAPLQLFQADQFVPPEDASRRLVLANDADPREARLDGIDVVELQFPKFADGRAFSQAFLLRRRLGFAGQIRATGDVLIDQLVQMQRSGFTQAVLRADQSAEHGRRLLAHYDGFYQGDAVDTRPHFANA</sequence>
<keyword evidence="2" id="KW-1185">Reference proteome</keyword>
<evidence type="ECO:0008006" key="3">
    <source>
        <dbReference type="Google" id="ProtNLM"/>
    </source>
</evidence>
<name>A0ABQ6C0E9_9BURK</name>
<dbReference type="Pfam" id="PF06073">
    <property type="entry name" value="DUF934"/>
    <property type="match status" value="1"/>
</dbReference>
<protein>
    <recommendedName>
        <fullName evidence="3">DUF934 domain-containing protein</fullName>
    </recommendedName>
</protein>